<dbReference type="Gene3D" id="2.160.20.10">
    <property type="entry name" value="Single-stranded right-handed beta-helix, Pectin lyase-like"/>
    <property type="match status" value="1"/>
</dbReference>
<dbReference type="InterPro" id="IPR011050">
    <property type="entry name" value="Pectin_lyase_fold/virulence"/>
</dbReference>
<organism evidence="3 4">
    <name type="scientific">Linnemannia gamsii</name>
    <dbReference type="NCBI Taxonomy" id="64522"/>
    <lineage>
        <taxon>Eukaryota</taxon>
        <taxon>Fungi</taxon>
        <taxon>Fungi incertae sedis</taxon>
        <taxon>Mucoromycota</taxon>
        <taxon>Mortierellomycotina</taxon>
        <taxon>Mortierellomycetes</taxon>
        <taxon>Mortierellales</taxon>
        <taxon>Mortierellaceae</taxon>
        <taxon>Linnemannia</taxon>
    </lineage>
</organism>
<dbReference type="AlphaFoldDB" id="A0A9P6QPW8"/>
<evidence type="ECO:0000313" key="3">
    <source>
        <dbReference type="EMBL" id="KAG0285911.1"/>
    </source>
</evidence>
<evidence type="ECO:0000313" key="4">
    <source>
        <dbReference type="Proteomes" id="UP000823405"/>
    </source>
</evidence>
<evidence type="ECO:0000256" key="1">
    <source>
        <dbReference type="SAM" id="MobiDB-lite"/>
    </source>
</evidence>
<protein>
    <recommendedName>
        <fullName evidence="2">Filamentous haemagglutinin FhaB/tRNA nuclease CdiA-like TPS domain-containing protein</fullName>
    </recommendedName>
</protein>
<dbReference type="Pfam" id="PF05860">
    <property type="entry name" value="TPS"/>
    <property type="match status" value="1"/>
</dbReference>
<keyword evidence="4" id="KW-1185">Reference proteome</keyword>
<feature type="region of interest" description="Disordered" evidence="1">
    <location>
        <begin position="1"/>
        <end position="30"/>
    </location>
</feature>
<evidence type="ECO:0000259" key="2">
    <source>
        <dbReference type="Pfam" id="PF05860"/>
    </source>
</evidence>
<dbReference type="EMBL" id="JAAAIN010003401">
    <property type="protein sequence ID" value="KAG0285911.1"/>
    <property type="molecule type" value="Genomic_DNA"/>
</dbReference>
<dbReference type="InterPro" id="IPR008638">
    <property type="entry name" value="FhaB/CdiA-like_TPS"/>
</dbReference>
<name>A0A9P6QPW8_9FUNG</name>
<dbReference type="InterPro" id="IPR012334">
    <property type="entry name" value="Pectin_lyas_fold"/>
</dbReference>
<dbReference type="Proteomes" id="UP000823405">
    <property type="component" value="Unassembled WGS sequence"/>
</dbReference>
<feature type="domain" description="Filamentous haemagglutinin FhaB/tRNA nuclease CdiA-like TPS" evidence="2">
    <location>
        <begin position="14"/>
        <end position="82"/>
    </location>
</feature>
<feature type="non-terminal residue" evidence="3">
    <location>
        <position position="1"/>
    </location>
</feature>
<accession>A0A9P6QPW8</accession>
<sequence length="83" mass="8814">VSTAPTSSNEQRHVTTDEAHTATPPLTVDLAPPNSAGISYNSYQEFDVTSSGTILNNGPANGPAARMILHKTIEYKPSKFEGI</sequence>
<reference evidence="3" key="1">
    <citation type="journal article" date="2020" name="Fungal Divers.">
        <title>Resolving the Mortierellaceae phylogeny through synthesis of multi-gene phylogenetics and phylogenomics.</title>
        <authorList>
            <person name="Vandepol N."/>
            <person name="Liber J."/>
            <person name="Desiro A."/>
            <person name="Na H."/>
            <person name="Kennedy M."/>
            <person name="Barry K."/>
            <person name="Grigoriev I.V."/>
            <person name="Miller A.N."/>
            <person name="O'Donnell K."/>
            <person name="Stajich J.E."/>
            <person name="Bonito G."/>
        </authorList>
    </citation>
    <scope>NUCLEOTIDE SEQUENCE</scope>
    <source>
        <strain evidence="3">NVP60</strain>
    </source>
</reference>
<gene>
    <name evidence="3" type="ORF">BGZ97_007635</name>
</gene>
<proteinExistence type="predicted"/>
<feature type="non-terminal residue" evidence="3">
    <location>
        <position position="83"/>
    </location>
</feature>
<dbReference type="SUPFAM" id="SSF51126">
    <property type="entry name" value="Pectin lyase-like"/>
    <property type="match status" value="1"/>
</dbReference>
<feature type="compositionally biased region" description="Basic and acidic residues" evidence="1">
    <location>
        <begin position="10"/>
        <end position="20"/>
    </location>
</feature>
<comment type="caution">
    <text evidence="3">The sequence shown here is derived from an EMBL/GenBank/DDBJ whole genome shotgun (WGS) entry which is preliminary data.</text>
</comment>